<feature type="domain" description="Rhodanese" evidence="2">
    <location>
        <begin position="12"/>
        <end position="88"/>
    </location>
</feature>
<dbReference type="Pfam" id="PF00581">
    <property type="entry name" value="Rhodanese"/>
    <property type="match status" value="1"/>
</dbReference>
<dbReference type="InterPro" id="IPR036873">
    <property type="entry name" value="Rhodanese-like_dom_sf"/>
</dbReference>
<protein>
    <recommendedName>
        <fullName evidence="2">Rhodanese domain-containing protein</fullName>
    </recommendedName>
</protein>
<gene>
    <name evidence="3" type="ORF">FOZ62_001661</name>
</gene>
<evidence type="ECO:0000256" key="1">
    <source>
        <dbReference type="SAM" id="Phobius"/>
    </source>
</evidence>
<proteinExistence type="predicted"/>
<evidence type="ECO:0000313" key="4">
    <source>
        <dbReference type="Proteomes" id="UP000574390"/>
    </source>
</evidence>
<sequence>MSTFEAVLASCGHADFTVLDVRDDDEIKKEAPVKGAVHIPLSELPQRADEIRKDRPVLVYCAHGTRANHAASFLMQECGFRAVFPTTNRDSAQQIVQQVKAHADQDRQAATNARLKRGALIAGVVAVSAAVVALAFWIPHRRQSRNTGSKCCSLLQMTTADSTSMPRRGSRRASFEEFFTDTRDTLRRHGSTLQAVENRRVRIAYLCASAAGISGVCLIASIYSFAQVEVPVPPNPKEL</sequence>
<dbReference type="InterPro" id="IPR050229">
    <property type="entry name" value="GlpE_sulfurtransferase"/>
</dbReference>
<feature type="transmembrane region" description="Helical" evidence="1">
    <location>
        <begin position="203"/>
        <end position="226"/>
    </location>
</feature>
<keyword evidence="1" id="KW-0812">Transmembrane</keyword>
<organism evidence="3 4">
    <name type="scientific">Perkinsus olseni</name>
    <name type="common">Perkinsus atlanticus</name>
    <dbReference type="NCBI Taxonomy" id="32597"/>
    <lineage>
        <taxon>Eukaryota</taxon>
        <taxon>Sar</taxon>
        <taxon>Alveolata</taxon>
        <taxon>Perkinsozoa</taxon>
        <taxon>Perkinsea</taxon>
        <taxon>Perkinsida</taxon>
        <taxon>Perkinsidae</taxon>
        <taxon>Perkinsus</taxon>
    </lineage>
</organism>
<dbReference type="EMBL" id="JABANM010003661">
    <property type="protein sequence ID" value="KAF4750476.1"/>
    <property type="molecule type" value="Genomic_DNA"/>
</dbReference>
<evidence type="ECO:0000313" key="3">
    <source>
        <dbReference type="EMBL" id="KAF4750476.1"/>
    </source>
</evidence>
<dbReference type="PANTHER" id="PTHR43031">
    <property type="entry name" value="FAD-DEPENDENT OXIDOREDUCTASE"/>
    <property type="match status" value="1"/>
</dbReference>
<keyword evidence="1" id="KW-0472">Membrane</keyword>
<dbReference type="Proteomes" id="UP000574390">
    <property type="component" value="Unassembled WGS sequence"/>
</dbReference>
<accession>A0A7J6U196</accession>
<dbReference type="SUPFAM" id="SSF52821">
    <property type="entry name" value="Rhodanese/Cell cycle control phosphatase"/>
    <property type="match status" value="1"/>
</dbReference>
<dbReference type="CDD" id="cd00158">
    <property type="entry name" value="RHOD"/>
    <property type="match status" value="1"/>
</dbReference>
<reference evidence="3 4" key="1">
    <citation type="submission" date="2020-04" db="EMBL/GenBank/DDBJ databases">
        <title>Perkinsus olseni comparative genomics.</title>
        <authorList>
            <person name="Bogema D.R."/>
        </authorList>
    </citation>
    <scope>NUCLEOTIDE SEQUENCE [LARGE SCALE GENOMIC DNA]</scope>
    <source>
        <strain evidence="3">ATCC PRA-205</strain>
    </source>
</reference>
<dbReference type="PANTHER" id="PTHR43031:SF1">
    <property type="entry name" value="PYRIDINE NUCLEOTIDE-DISULPHIDE OXIDOREDUCTASE"/>
    <property type="match status" value="1"/>
</dbReference>
<dbReference type="Gene3D" id="3.40.250.10">
    <property type="entry name" value="Rhodanese-like domain"/>
    <property type="match status" value="1"/>
</dbReference>
<keyword evidence="1" id="KW-1133">Transmembrane helix</keyword>
<name>A0A7J6U196_PEROL</name>
<evidence type="ECO:0000259" key="2">
    <source>
        <dbReference type="PROSITE" id="PS50206"/>
    </source>
</evidence>
<comment type="caution">
    <text evidence="3">The sequence shown here is derived from an EMBL/GenBank/DDBJ whole genome shotgun (WGS) entry which is preliminary data.</text>
</comment>
<feature type="transmembrane region" description="Helical" evidence="1">
    <location>
        <begin position="118"/>
        <end position="138"/>
    </location>
</feature>
<dbReference type="PROSITE" id="PS50206">
    <property type="entry name" value="RHODANESE_3"/>
    <property type="match status" value="1"/>
</dbReference>
<dbReference type="InterPro" id="IPR001763">
    <property type="entry name" value="Rhodanese-like_dom"/>
</dbReference>
<dbReference type="SMART" id="SM00450">
    <property type="entry name" value="RHOD"/>
    <property type="match status" value="1"/>
</dbReference>
<feature type="non-terminal residue" evidence="3">
    <location>
        <position position="239"/>
    </location>
</feature>
<dbReference type="AlphaFoldDB" id="A0A7J6U196"/>